<organism evidence="2 3">
    <name type="scientific">Cotia virus</name>
    <dbReference type="NCBI Taxonomy" id="39444"/>
    <lineage>
        <taxon>Viruses</taxon>
        <taxon>Varidnaviria</taxon>
        <taxon>Bamfordvirae</taxon>
        <taxon>Nucleocytoviricota</taxon>
        <taxon>Pokkesviricetes</taxon>
        <taxon>Chitovirales</taxon>
        <taxon>Poxviridae</taxon>
        <taxon>Chordopoxvirinae</taxon>
        <taxon>Oryzopoxvirus</taxon>
        <taxon>Oryzopoxvirus cotia</taxon>
    </lineage>
</organism>
<evidence type="ECO:0000313" key="3">
    <source>
        <dbReference type="Proteomes" id="UP000121784"/>
    </source>
</evidence>
<dbReference type="Pfam" id="PF17421">
    <property type="entry name" value="DUF5409"/>
    <property type="match status" value="1"/>
</dbReference>
<proteinExistence type="predicted"/>
<evidence type="ECO:0000256" key="1">
    <source>
        <dbReference type="SAM" id="Phobius"/>
    </source>
</evidence>
<protein>
    <submittedName>
        <fullName evidence="2">Uncharacterized protein</fullName>
    </submittedName>
</protein>
<accession>A0A097IW22</accession>
<feature type="transmembrane region" description="Helical" evidence="1">
    <location>
        <begin position="6"/>
        <end position="27"/>
    </location>
</feature>
<reference evidence="2 3" key="1">
    <citation type="submission" date="2014-09" db="EMBL/GenBank/DDBJ databases">
        <title>Complete Genome Sequence of the Embu Virus Strain SPAn 880.</title>
        <authorList>
            <person name="Ibrahim M.S."/>
            <person name="Antwerpen M.H."/>
            <person name="Georgi E."/>
            <person name="Vette P."/>
            <person name="Zoeller G."/>
            <person name="Meyer H."/>
        </authorList>
    </citation>
    <scope>NUCLEOTIDE SEQUENCE [LARGE SCALE GENOMIC DNA]</scope>
    <source>
        <strain evidence="2">SPAn880</strain>
    </source>
</reference>
<dbReference type="EMBL" id="KM595078">
    <property type="protein sequence ID" value="AIT70775.1"/>
    <property type="molecule type" value="Genomic_DNA"/>
</dbReference>
<evidence type="ECO:0000313" key="2">
    <source>
        <dbReference type="EMBL" id="AIT70775.1"/>
    </source>
</evidence>
<name>A0A097IW22_9POXV</name>
<dbReference type="Proteomes" id="UP000121784">
    <property type="component" value="Segment"/>
</dbReference>
<keyword evidence="1" id="KW-0812">Transmembrane</keyword>
<gene>
    <name evidence="2" type="primary">160</name>
</gene>
<keyword evidence="1" id="KW-0472">Membrane</keyword>
<sequence length="114" mass="13207">MLMDILVYVTSPFVNLVYFIINNVIYISTRIIIKITLFLFNIINPYPNLFSPLKMLDNINPLNVINVNKLNPLNLFSSTKNDKNKIHTTVLSYINPFKKEKEVPKKGFLSKIFG</sequence>
<dbReference type="InterPro" id="IPR020320">
    <property type="entry name" value="Swinepox_virus_C2"/>
</dbReference>
<keyword evidence="1" id="KW-1133">Transmembrane helix</keyword>